<dbReference type="AlphaFoldDB" id="A0A9P4X883"/>
<evidence type="ECO:0000313" key="2">
    <source>
        <dbReference type="Proteomes" id="UP000801864"/>
    </source>
</evidence>
<protein>
    <submittedName>
        <fullName evidence="1">Uncharacterized protein</fullName>
    </submittedName>
</protein>
<sequence length="83" mass="10056">MADSWYWPVTANPATDETMLLSFRMSWELTVWHSGVYLDFMFQIVLRHDLFSHFSHLIREQGIVLNAHQTQRRLEILEIVWRH</sequence>
<accession>A0A9P4X883</accession>
<reference evidence="1 2" key="1">
    <citation type="submission" date="2018-06" db="EMBL/GenBank/DDBJ databases">
        <title>Genome analysis of cellulolytic fungus Trichoderma lentiforme CFAM-422.</title>
        <authorList>
            <person name="Steindorff A.S."/>
            <person name="Formighieri E.F."/>
            <person name="Midorikawa G.E.O."/>
            <person name="Tamietti M.S."/>
            <person name="Ramos E.Z."/>
            <person name="Silva A.S."/>
            <person name="Bon E.P.S."/>
            <person name="Mendes T.D."/>
            <person name="Damaso M.C.T."/>
            <person name="Favaro L.C.L."/>
        </authorList>
    </citation>
    <scope>NUCLEOTIDE SEQUENCE [LARGE SCALE GENOMIC DNA]</scope>
    <source>
        <strain evidence="1 2">CFAM-422</strain>
    </source>
</reference>
<proteinExistence type="predicted"/>
<keyword evidence="2" id="KW-1185">Reference proteome</keyword>
<name>A0A9P4X883_9HYPO</name>
<comment type="caution">
    <text evidence="1">The sequence shown here is derived from an EMBL/GenBank/DDBJ whole genome shotgun (WGS) entry which is preliminary data.</text>
</comment>
<dbReference type="EMBL" id="QLNT01000021">
    <property type="protein sequence ID" value="KAF3062678.1"/>
    <property type="molecule type" value="Genomic_DNA"/>
</dbReference>
<evidence type="ECO:0000313" key="1">
    <source>
        <dbReference type="EMBL" id="KAF3062678.1"/>
    </source>
</evidence>
<organism evidence="1 2">
    <name type="scientific">Trichoderma lentiforme</name>
    <dbReference type="NCBI Taxonomy" id="1567552"/>
    <lineage>
        <taxon>Eukaryota</taxon>
        <taxon>Fungi</taxon>
        <taxon>Dikarya</taxon>
        <taxon>Ascomycota</taxon>
        <taxon>Pezizomycotina</taxon>
        <taxon>Sordariomycetes</taxon>
        <taxon>Hypocreomycetidae</taxon>
        <taxon>Hypocreales</taxon>
        <taxon>Hypocreaceae</taxon>
        <taxon>Trichoderma</taxon>
    </lineage>
</organism>
<gene>
    <name evidence="1" type="ORF">CFAM422_010619</name>
</gene>
<dbReference type="Proteomes" id="UP000801864">
    <property type="component" value="Unassembled WGS sequence"/>
</dbReference>